<evidence type="ECO:0008006" key="7">
    <source>
        <dbReference type="Google" id="ProtNLM"/>
    </source>
</evidence>
<dbReference type="CDD" id="cd13777">
    <property type="entry name" value="Aar2_N"/>
    <property type="match status" value="1"/>
</dbReference>
<evidence type="ECO:0000259" key="3">
    <source>
        <dbReference type="Pfam" id="PF05282"/>
    </source>
</evidence>
<dbReference type="EMBL" id="CAHR02000229">
    <property type="protein sequence ID" value="CCG84371.1"/>
    <property type="molecule type" value="Genomic_DNA"/>
</dbReference>
<sequence length="353" mass="39318">MSSVYIENVPNGSQVGIDLLSWTTGPNFRGIREIPRGLHCLHITINGIMVTKFATWFQAGPSLVLAYKWDRTTEALVSLDTGYITSGHGINPMFLLDGSGERDSNWERNSGHLSLEVVQSIVPLGAVVVSTTSSNTDASHSDLKNLESTADYADEIEFRFLPIDLKRSWKPGSLGRDITRMSLDKSWLLEDSISRAGGEASFLGQFEFCFLSVLLFTSITAFEQWNIMLRLVCSCRATIPKMQAFYTAFLNLLQAQIEQVPEELYADIFELTLPRSLYALKSNLADISEDDPDAISSKVRDNLDSLIAHHVRNAELEDDHAQLQAVYPSDEAGYEARKDESEDDDEAPVVVEL</sequence>
<dbReference type="InterPro" id="IPR038516">
    <property type="entry name" value="AAR2_N_sf"/>
</dbReference>
<dbReference type="GO" id="GO:0000244">
    <property type="term" value="P:spliceosomal tri-snRNP complex assembly"/>
    <property type="evidence" value="ECO:0007669"/>
    <property type="project" value="TreeGrafter"/>
</dbReference>
<organism evidence="5 6">
    <name type="scientific">Taphrina deformans (strain PYCC 5710 / ATCC 11124 / CBS 356.35 / IMI 108563 / JCM 9778 / NBRC 8474)</name>
    <name type="common">Peach leaf curl fungus</name>
    <name type="synonym">Lalaria deformans</name>
    <dbReference type="NCBI Taxonomy" id="1097556"/>
    <lineage>
        <taxon>Eukaryota</taxon>
        <taxon>Fungi</taxon>
        <taxon>Dikarya</taxon>
        <taxon>Ascomycota</taxon>
        <taxon>Taphrinomycotina</taxon>
        <taxon>Taphrinomycetes</taxon>
        <taxon>Taphrinales</taxon>
        <taxon>Taphrinaceae</taxon>
        <taxon>Taphrina</taxon>
    </lineage>
</organism>
<dbReference type="PANTHER" id="PTHR12689">
    <property type="entry name" value="A1 CISTRON SPLICING FACTOR AAR2-RELATED"/>
    <property type="match status" value="1"/>
</dbReference>
<gene>
    <name evidence="5" type="ORF">TAPDE_004821</name>
</gene>
<dbReference type="OrthoDB" id="201752at2759"/>
<dbReference type="Proteomes" id="UP000013776">
    <property type="component" value="Unassembled WGS sequence"/>
</dbReference>
<dbReference type="VEuPathDB" id="FungiDB:TAPDE_004821"/>
<dbReference type="InterPro" id="IPR007946">
    <property type="entry name" value="AAR2"/>
</dbReference>
<dbReference type="InterPro" id="IPR033648">
    <property type="entry name" value="AAR2_C"/>
</dbReference>
<name>R4XF12_TAPDE</name>
<reference evidence="5 6" key="1">
    <citation type="journal article" date="2013" name="MBio">
        <title>Genome sequencing of the plant pathogen Taphrina deformans, the causal agent of peach leaf curl.</title>
        <authorList>
            <person name="Cisse O.H."/>
            <person name="Almeida J.M.G.C.F."/>
            <person name="Fonseca A."/>
            <person name="Kumar A.A."/>
            <person name="Salojaervi J."/>
            <person name="Overmyer K."/>
            <person name="Hauser P.M."/>
            <person name="Pagni M."/>
        </authorList>
    </citation>
    <scope>NUCLEOTIDE SEQUENCE [LARGE SCALE GENOMIC DNA]</scope>
    <source>
        <strain evidence="6">PYCC 5710 / ATCC 11124 / CBS 356.35 / IMI 108563 / JCM 9778 / NBRC 8474</strain>
    </source>
</reference>
<dbReference type="CDD" id="cd13778">
    <property type="entry name" value="Aar2_C"/>
    <property type="match status" value="1"/>
</dbReference>
<comment type="caution">
    <text evidence="5">The sequence shown here is derived from an EMBL/GenBank/DDBJ whole genome shotgun (WGS) entry which is preliminary data.</text>
</comment>
<evidence type="ECO:0000313" key="5">
    <source>
        <dbReference type="EMBL" id="CCG84371.1"/>
    </source>
</evidence>
<dbReference type="STRING" id="1097556.R4XF12"/>
<evidence type="ECO:0000313" key="6">
    <source>
        <dbReference type="Proteomes" id="UP000013776"/>
    </source>
</evidence>
<accession>R4XF12</accession>
<dbReference type="InterPro" id="IPR033647">
    <property type="entry name" value="Aar2_N"/>
</dbReference>
<evidence type="ECO:0000256" key="1">
    <source>
        <dbReference type="ARBA" id="ARBA00006281"/>
    </source>
</evidence>
<comment type="similarity">
    <text evidence="1">Belongs to the AAR2 family.</text>
</comment>
<protein>
    <recommendedName>
        <fullName evidence="7">A1 cistron-splicing factor AAR2</fullName>
    </recommendedName>
</protein>
<dbReference type="Pfam" id="PF20981">
    <property type="entry name" value="AAR2_1st"/>
    <property type="match status" value="1"/>
</dbReference>
<dbReference type="Gene3D" id="1.25.40.550">
    <property type="entry name" value="Aar2, C-terminal domain-like"/>
    <property type="match status" value="1"/>
</dbReference>
<dbReference type="InterPro" id="IPR038514">
    <property type="entry name" value="AAR2_C_sf"/>
</dbReference>
<dbReference type="AlphaFoldDB" id="R4XF12"/>
<dbReference type="Gene3D" id="2.60.34.20">
    <property type="match status" value="1"/>
</dbReference>
<feature type="domain" description="AAR2 N-terminal" evidence="4">
    <location>
        <begin position="5"/>
        <end position="122"/>
    </location>
</feature>
<dbReference type="eggNOG" id="KOG3937">
    <property type="taxonomic scope" value="Eukaryota"/>
</dbReference>
<dbReference type="Pfam" id="PF05282">
    <property type="entry name" value="AAR2"/>
    <property type="match status" value="1"/>
</dbReference>
<dbReference type="PANTHER" id="PTHR12689:SF4">
    <property type="entry name" value="PROTEIN AAR2 HOMOLOG"/>
    <property type="match status" value="1"/>
</dbReference>
<feature type="domain" description="AAR2 C-terminal" evidence="3">
    <location>
        <begin position="160"/>
        <end position="306"/>
    </location>
</feature>
<evidence type="ECO:0000256" key="2">
    <source>
        <dbReference type="SAM" id="MobiDB-lite"/>
    </source>
</evidence>
<proteinExistence type="inferred from homology"/>
<feature type="region of interest" description="Disordered" evidence="2">
    <location>
        <begin position="327"/>
        <end position="353"/>
    </location>
</feature>
<evidence type="ECO:0000259" key="4">
    <source>
        <dbReference type="Pfam" id="PF20981"/>
    </source>
</evidence>
<keyword evidence="6" id="KW-1185">Reference proteome</keyword>